<feature type="transmembrane region" description="Helical" evidence="7">
    <location>
        <begin position="12"/>
        <end position="32"/>
    </location>
</feature>
<dbReference type="AlphaFoldDB" id="A0A1H2TBY1"/>
<sequence>MPSLFHFLRSNPVLFLASAGDLLSFLAVPPSGALLEALNVPVLAILFCLMAVIGGLRETGFFDRLLDHLLGRLQDTRQLGAVLVFACFFGSMWVTNDVALLTFVPFALLSLEGQGTEKQAARVIVLQTLAANLGSMVTPVGNPQNLYLYFRYQMDLGEFLTLLLPYTLASLVLLALGVVFWIPRRPLEKGGRGEAGQKGNRRPVREERVLGGLFLLCLLTVARIMDWRLTLGVVTLTILLYRPRWFRWVDLPLLATFVAFFVLIGNLGQVPAFRQLLIGFLEGREFLTALLASQVISNVPAAVLLSGFTDNGKALVLGTDIGGLGTLIASMASLISYGFFVRRYPWLQGYYLKIFTLANLAFLVVLAGMAG</sequence>
<accession>A0A1H2TBY1</accession>
<dbReference type="GO" id="GO:0055085">
    <property type="term" value="P:transmembrane transport"/>
    <property type="evidence" value="ECO:0007669"/>
    <property type="project" value="InterPro"/>
</dbReference>
<evidence type="ECO:0000256" key="4">
    <source>
        <dbReference type="ARBA" id="ARBA00022692"/>
    </source>
</evidence>
<feature type="transmembrane region" description="Helical" evidence="7">
    <location>
        <begin position="245"/>
        <end position="265"/>
    </location>
</feature>
<evidence type="ECO:0000256" key="2">
    <source>
        <dbReference type="ARBA" id="ARBA00022448"/>
    </source>
</evidence>
<dbReference type="EMBL" id="FNOP01000001">
    <property type="protein sequence ID" value="SDW41267.1"/>
    <property type="molecule type" value="Genomic_DNA"/>
</dbReference>
<keyword evidence="3" id="KW-1003">Cell membrane</keyword>
<dbReference type="Pfam" id="PF03600">
    <property type="entry name" value="CitMHS"/>
    <property type="match status" value="1"/>
</dbReference>
<dbReference type="PANTHER" id="PTHR43302:SF5">
    <property type="entry name" value="TRANSPORTER ARSB-RELATED"/>
    <property type="match status" value="1"/>
</dbReference>
<feature type="domain" description="Citrate transporter-like" evidence="8">
    <location>
        <begin position="29"/>
        <end position="305"/>
    </location>
</feature>
<feature type="transmembrane region" description="Helical" evidence="7">
    <location>
        <begin position="159"/>
        <end position="182"/>
    </location>
</feature>
<keyword evidence="6 7" id="KW-0472">Membrane</keyword>
<evidence type="ECO:0000256" key="6">
    <source>
        <dbReference type="ARBA" id="ARBA00023136"/>
    </source>
</evidence>
<reference evidence="9 10" key="1">
    <citation type="submission" date="2016-10" db="EMBL/GenBank/DDBJ databases">
        <authorList>
            <person name="Varghese N."/>
            <person name="Submissions S."/>
        </authorList>
    </citation>
    <scope>NUCLEOTIDE SEQUENCE [LARGE SCALE GENOMIC DNA]</scope>
    <source>
        <strain evidence="9 10">WCC6</strain>
    </source>
</reference>
<feature type="transmembrane region" description="Helical" evidence="7">
    <location>
        <begin position="286"/>
        <end position="309"/>
    </location>
</feature>
<evidence type="ECO:0000256" key="3">
    <source>
        <dbReference type="ARBA" id="ARBA00022475"/>
    </source>
</evidence>
<dbReference type="RefSeq" id="WP_176767941.1">
    <property type="nucleotide sequence ID" value="NZ_FNOP01000001.1"/>
</dbReference>
<keyword evidence="5 7" id="KW-1133">Transmembrane helix</keyword>
<feature type="transmembrane region" description="Helical" evidence="7">
    <location>
        <begin position="350"/>
        <end position="370"/>
    </location>
</feature>
<evidence type="ECO:0000259" key="8">
    <source>
        <dbReference type="Pfam" id="PF03600"/>
    </source>
</evidence>
<comment type="subcellular location">
    <subcellularLocation>
        <location evidence="1">Cell membrane</location>
        <topology evidence="1">Multi-pass membrane protein</topology>
    </subcellularLocation>
</comment>
<evidence type="ECO:0000256" key="1">
    <source>
        <dbReference type="ARBA" id="ARBA00004651"/>
    </source>
</evidence>
<dbReference type="InterPro" id="IPR004680">
    <property type="entry name" value="Cit_transptr-like_dom"/>
</dbReference>
<dbReference type="GO" id="GO:0005886">
    <property type="term" value="C:plasma membrane"/>
    <property type="evidence" value="ECO:0007669"/>
    <property type="project" value="UniProtKB-SubCell"/>
</dbReference>
<comment type="caution">
    <text evidence="9">The sequence shown here is derived from an EMBL/GenBank/DDBJ whole genome shotgun (WGS) entry which is preliminary data.</text>
</comment>
<evidence type="ECO:0000313" key="10">
    <source>
        <dbReference type="Proteomes" id="UP000182379"/>
    </source>
</evidence>
<dbReference type="PANTHER" id="PTHR43302">
    <property type="entry name" value="TRANSPORTER ARSB-RELATED"/>
    <property type="match status" value="1"/>
</dbReference>
<keyword evidence="4 7" id="KW-0812">Transmembrane</keyword>
<feature type="transmembrane region" description="Helical" evidence="7">
    <location>
        <begin position="38"/>
        <end position="56"/>
    </location>
</feature>
<feature type="transmembrane region" description="Helical" evidence="7">
    <location>
        <begin position="208"/>
        <end position="225"/>
    </location>
</feature>
<evidence type="ECO:0000313" key="9">
    <source>
        <dbReference type="EMBL" id="SDW41267.1"/>
    </source>
</evidence>
<dbReference type="Proteomes" id="UP000182379">
    <property type="component" value="Unassembled WGS sequence"/>
</dbReference>
<evidence type="ECO:0000256" key="7">
    <source>
        <dbReference type="SAM" id="Phobius"/>
    </source>
</evidence>
<name>A0A1H2TBY1_ACIFE</name>
<gene>
    <name evidence="9" type="ORF">SAMN05216495_101178</name>
</gene>
<evidence type="ECO:0000256" key="5">
    <source>
        <dbReference type="ARBA" id="ARBA00022989"/>
    </source>
</evidence>
<protein>
    <submittedName>
        <fullName evidence="9">Transporter, YbiR family</fullName>
    </submittedName>
</protein>
<organism evidence="9 10">
    <name type="scientific">Acidaminococcus fermentans</name>
    <dbReference type="NCBI Taxonomy" id="905"/>
    <lineage>
        <taxon>Bacteria</taxon>
        <taxon>Bacillati</taxon>
        <taxon>Bacillota</taxon>
        <taxon>Negativicutes</taxon>
        <taxon>Acidaminococcales</taxon>
        <taxon>Acidaminococcaceae</taxon>
        <taxon>Acidaminococcus</taxon>
    </lineage>
</organism>
<feature type="transmembrane region" description="Helical" evidence="7">
    <location>
        <begin position="321"/>
        <end position="341"/>
    </location>
</feature>
<keyword evidence="2" id="KW-0813">Transport</keyword>
<feature type="transmembrane region" description="Helical" evidence="7">
    <location>
        <begin position="77"/>
        <end position="95"/>
    </location>
</feature>
<proteinExistence type="predicted"/>